<dbReference type="GO" id="GO:0005829">
    <property type="term" value="C:cytosol"/>
    <property type="evidence" value="ECO:0007669"/>
    <property type="project" value="TreeGrafter"/>
</dbReference>
<evidence type="ECO:0000256" key="7">
    <source>
        <dbReference type="RuleBase" id="RU361277"/>
    </source>
</evidence>
<dbReference type="GO" id="GO:0050607">
    <property type="term" value="F:mycothiol-dependent formaldehyde dehydrogenase activity"/>
    <property type="evidence" value="ECO:0007669"/>
    <property type="project" value="UniProtKB-EC"/>
</dbReference>
<proteinExistence type="inferred from homology"/>
<dbReference type="PANTHER" id="PTHR43880:SF12">
    <property type="entry name" value="ALCOHOL DEHYDROGENASE CLASS-3"/>
    <property type="match status" value="1"/>
</dbReference>
<dbReference type="InterPro" id="IPR036291">
    <property type="entry name" value="NAD(P)-bd_dom_sf"/>
</dbReference>
<dbReference type="Pfam" id="PF00107">
    <property type="entry name" value="ADH_zinc_N"/>
    <property type="match status" value="1"/>
</dbReference>
<dbReference type="RefSeq" id="WP_094024070.1">
    <property type="nucleotide sequence ID" value="NZ_NGAF01000001.1"/>
</dbReference>
<dbReference type="FunFam" id="3.40.50.720:FF:000003">
    <property type="entry name" value="S-(hydroxymethyl)glutathione dehydrogenase"/>
    <property type="match status" value="1"/>
</dbReference>
<dbReference type="GO" id="GO:0008270">
    <property type="term" value="F:zinc ion binding"/>
    <property type="evidence" value="ECO:0007669"/>
    <property type="project" value="InterPro"/>
</dbReference>
<dbReference type="SUPFAM" id="SSF51735">
    <property type="entry name" value="NAD(P)-binding Rossmann-fold domains"/>
    <property type="match status" value="1"/>
</dbReference>
<protein>
    <submittedName>
        <fullName evidence="9">S-(Hydroxymethyl)mycothiol dehydrogenase</fullName>
        <ecNumber evidence="9">1.1.1.306</ecNumber>
    </submittedName>
</protein>
<dbReference type="EC" id="1.1.1.306" evidence="9"/>
<evidence type="ECO:0000256" key="3">
    <source>
        <dbReference type="ARBA" id="ARBA00022723"/>
    </source>
</evidence>
<keyword evidence="10" id="KW-1185">Reference proteome</keyword>
<evidence type="ECO:0000259" key="8">
    <source>
        <dbReference type="SMART" id="SM00829"/>
    </source>
</evidence>
<comment type="cofactor">
    <cofactor evidence="1 7">
        <name>Zn(2+)</name>
        <dbReference type="ChEBI" id="CHEBI:29105"/>
    </cofactor>
</comment>
<accession>A0A231HDP2</accession>
<keyword evidence="6" id="KW-0520">NAD</keyword>
<evidence type="ECO:0000256" key="5">
    <source>
        <dbReference type="ARBA" id="ARBA00023002"/>
    </source>
</evidence>
<dbReference type="InterPro" id="IPR011032">
    <property type="entry name" value="GroES-like_sf"/>
</dbReference>
<evidence type="ECO:0000313" key="10">
    <source>
        <dbReference type="Proteomes" id="UP000215506"/>
    </source>
</evidence>
<comment type="caution">
    <text evidence="9">The sequence shown here is derived from an EMBL/GenBank/DDBJ whole genome shotgun (WGS) entry which is preliminary data.</text>
</comment>
<dbReference type="InterPro" id="IPR002328">
    <property type="entry name" value="ADH_Zn_CS"/>
</dbReference>
<evidence type="ECO:0000313" key="9">
    <source>
        <dbReference type="EMBL" id="OXR47041.1"/>
    </source>
</evidence>
<dbReference type="GO" id="GO:0051903">
    <property type="term" value="F:S-(hydroxymethyl)glutathione dehydrogenase [NAD(P)+] activity"/>
    <property type="evidence" value="ECO:0007669"/>
    <property type="project" value="TreeGrafter"/>
</dbReference>
<keyword evidence="4 7" id="KW-0862">Zinc</keyword>
<gene>
    <name evidence="9" type="ORF">B7C42_00160</name>
</gene>
<dbReference type="SUPFAM" id="SSF50129">
    <property type="entry name" value="GroES-like"/>
    <property type="match status" value="2"/>
</dbReference>
<keyword evidence="5 9" id="KW-0560">Oxidoreductase</keyword>
<sequence>MKVVVAYEVGRPLEIEDLPLPEPGPHDVVVRLSASGICHTDLTVINGLSPLPLPIVPGHEGCGVVEEVGAEVRRVRVGDRVLASVTPACGQCWSCVNGMSNHCELNAEVKRRQRFRLADGRSAAAVCGCGTFAEAMVVHEASVVAVRTDLADEQLALLGCGVTTGLGAALNTAGVTPGSSVAVIGCGGVGQSVIQGAHIAGAATIVAVDPVPGRREASIGVGATHTVDPQAGDPVAQVRELTGGRGADFTFEVVGRPELVTQAIDMARVEGVVTLVGMPSTTDVLTLPAISTVFSGKRIAGSVVGGAQILRDFPRFIRLAEAGRLDLESMITHRISLDEINKGVHLLSRAEGVRTVIVG</sequence>
<dbReference type="InterPro" id="IPR013154">
    <property type="entry name" value="ADH-like_N"/>
</dbReference>
<dbReference type="Proteomes" id="UP000215506">
    <property type="component" value="Unassembled WGS sequence"/>
</dbReference>
<dbReference type="Gene3D" id="3.90.180.10">
    <property type="entry name" value="Medium-chain alcohol dehydrogenases, catalytic domain"/>
    <property type="match status" value="1"/>
</dbReference>
<dbReference type="SMART" id="SM00829">
    <property type="entry name" value="PKS_ER"/>
    <property type="match status" value="1"/>
</dbReference>
<evidence type="ECO:0000256" key="1">
    <source>
        <dbReference type="ARBA" id="ARBA00001947"/>
    </source>
</evidence>
<feature type="domain" description="Enoyl reductase (ER)" evidence="8">
    <location>
        <begin position="10"/>
        <end position="304"/>
    </location>
</feature>
<keyword evidence="3 7" id="KW-0479">Metal-binding</keyword>
<organism evidence="9 10">
    <name type="scientific">Nocardia cerradoensis</name>
    <dbReference type="NCBI Taxonomy" id="85688"/>
    <lineage>
        <taxon>Bacteria</taxon>
        <taxon>Bacillati</taxon>
        <taxon>Actinomycetota</taxon>
        <taxon>Actinomycetes</taxon>
        <taxon>Mycobacteriales</taxon>
        <taxon>Nocardiaceae</taxon>
        <taxon>Nocardia</taxon>
    </lineage>
</organism>
<dbReference type="Pfam" id="PF08240">
    <property type="entry name" value="ADH_N"/>
    <property type="match status" value="1"/>
</dbReference>
<name>A0A231HDP2_9NOCA</name>
<dbReference type="CDD" id="cd08279">
    <property type="entry name" value="Zn_ADH_class_III"/>
    <property type="match status" value="1"/>
</dbReference>
<dbReference type="PANTHER" id="PTHR43880">
    <property type="entry name" value="ALCOHOL DEHYDROGENASE"/>
    <property type="match status" value="1"/>
</dbReference>
<dbReference type="InterPro" id="IPR013149">
    <property type="entry name" value="ADH-like_C"/>
</dbReference>
<evidence type="ECO:0000256" key="6">
    <source>
        <dbReference type="ARBA" id="ARBA00023027"/>
    </source>
</evidence>
<dbReference type="AlphaFoldDB" id="A0A231HDP2"/>
<dbReference type="PROSITE" id="PS00059">
    <property type="entry name" value="ADH_ZINC"/>
    <property type="match status" value="1"/>
</dbReference>
<dbReference type="EMBL" id="NGAF01000001">
    <property type="protein sequence ID" value="OXR47041.1"/>
    <property type="molecule type" value="Genomic_DNA"/>
</dbReference>
<dbReference type="Gene3D" id="3.40.50.720">
    <property type="entry name" value="NAD(P)-binding Rossmann-like Domain"/>
    <property type="match status" value="1"/>
</dbReference>
<comment type="similarity">
    <text evidence="2 7">Belongs to the zinc-containing alcohol dehydrogenase family.</text>
</comment>
<evidence type="ECO:0000256" key="2">
    <source>
        <dbReference type="ARBA" id="ARBA00008072"/>
    </source>
</evidence>
<evidence type="ECO:0000256" key="4">
    <source>
        <dbReference type="ARBA" id="ARBA00022833"/>
    </source>
</evidence>
<dbReference type="InterPro" id="IPR020843">
    <property type="entry name" value="ER"/>
</dbReference>
<reference evidence="9 10" key="1">
    <citation type="submission" date="2017-07" db="EMBL/GenBank/DDBJ databases">
        <title>First draft Genome Sequence of Nocardia cerradoensis isolated from human infection.</title>
        <authorList>
            <person name="Carrasco G."/>
        </authorList>
    </citation>
    <scope>NUCLEOTIDE SEQUENCE [LARGE SCALE GENOMIC DNA]</scope>
    <source>
        <strain evidence="9 10">CNM20130759</strain>
    </source>
</reference>
<dbReference type="GO" id="GO:0046294">
    <property type="term" value="P:formaldehyde catabolic process"/>
    <property type="evidence" value="ECO:0007669"/>
    <property type="project" value="TreeGrafter"/>
</dbReference>